<dbReference type="PANTHER" id="PTHR43390">
    <property type="entry name" value="SIGNAL PEPTIDASE I"/>
    <property type="match status" value="1"/>
</dbReference>
<dbReference type="Proteomes" id="UP000824029">
    <property type="component" value="Unassembled WGS sequence"/>
</dbReference>
<dbReference type="CDD" id="cd06530">
    <property type="entry name" value="S26_SPase_I"/>
    <property type="match status" value="1"/>
</dbReference>
<sequence>MTALHERRPETRRRLLWWAGTIALTVALAVLLRVFVVGAYYVPSGSMLDTIGIGDLLLGERVSYRFHDPEPGDIVTFESPLTEGETLVKRVIAVGGQTIDLVDGAVVVDGEVLEEPYVGGAPTESLSGISGSAGVTYPYVVPEGCVWVMGDNRTNSKDSRYFGPVSVDDVTSRAILIYWPLSDVGLL</sequence>
<feature type="domain" description="Peptidase S26" evidence="8">
    <location>
        <begin position="18"/>
        <end position="179"/>
    </location>
</feature>
<evidence type="ECO:0000256" key="5">
    <source>
        <dbReference type="ARBA" id="ARBA00022801"/>
    </source>
</evidence>
<dbReference type="Gene3D" id="2.10.109.10">
    <property type="entry name" value="Umud Fragment, subunit A"/>
    <property type="match status" value="1"/>
</dbReference>
<feature type="active site" evidence="6">
    <location>
        <position position="89"/>
    </location>
</feature>
<dbReference type="GO" id="GO:0006465">
    <property type="term" value="P:signal peptide processing"/>
    <property type="evidence" value="ECO:0007669"/>
    <property type="project" value="InterPro"/>
</dbReference>
<dbReference type="GO" id="GO:0004252">
    <property type="term" value="F:serine-type endopeptidase activity"/>
    <property type="evidence" value="ECO:0007669"/>
    <property type="project" value="InterPro"/>
</dbReference>
<dbReference type="InterPro" id="IPR019757">
    <property type="entry name" value="Pept_S26A_signal_pept_1_Lys-AS"/>
</dbReference>
<dbReference type="GO" id="GO:0005886">
    <property type="term" value="C:plasma membrane"/>
    <property type="evidence" value="ECO:0007669"/>
    <property type="project" value="UniProtKB-SubCell"/>
</dbReference>
<dbReference type="PANTHER" id="PTHR43390:SF1">
    <property type="entry name" value="CHLOROPLAST PROCESSING PEPTIDASE"/>
    <property type="match status" value="1"/>
</dbReference>
<dbReference type="PRINTS" id="PR00727">
    <property type="entry name" value="LEADERPTASE"/>
</dbReference>
<dbReference type="PROSITE" id="PS00760">
    <property type="entry name" value="SPASE_I_2"/>
    <property type="match status" value="1"/>
</dbReference>
<comment type="similarity">
    <text evidence="3 7">Belongs to the peptidase S26 family.</text>
</comment>
<dbReference type="EC" id="3.4.21.89" evidence="4 7"/>
<dbReference type="GO" id="GO:0009003">
    <property type="term" value="F:signal peptidase activity"/>
    <property type="evidence" value="ECO:0007669"/>
    <property type="project" value="UniProtKB-EC"/>
</dbReference>
<evidence type="ECO:0000256" key="4">
    <source>
        <dbReference type="ARBA" id="ARBA00013208"/>
    </source>
</evidence>
<dbReference type="InterPro" id="IPR000223">
    <property type="entry name" value="Pept_S26A_signal_pept_1"/>
</dbReference>
<protein>
    <recommendedName>
        <fullName evidence="4 7">Signal peptidase I</fullName>
        <ecNumber evidence="4 7">3.4.21.89</ecNumber>
    </recommendedName>
</protein>
<dbReference type="InterPro" id="IPR036286">
    <property type="entry name" value="LexA/Signal_pep-like_sf"/>
</dbReference>
<organism evidence="9 10">
    <name type="scientific">Candidatus Olsenella stercoravium</name>
    <dbReference type="NCBI Taxonomy" id="2838713"/>
    <lineage>
        <taxon>Bacteria</taxon>
        <taxon>Bacillati</taxon>
        <taxon>Actinomycetota</taxon>
        <taxon>Coriobacteriia</taxon>
        <taxon>Coriobacteriales</taxon>
        <taxon>Atopobiaceae</taxon>
        <taxon>Olsenella</taxon>
    </lineage>
</organism>
<dbReference type="NCBIfam" id="TIGR02227">
    <property type="entry name" value="sigpep_I_bact"/>
    <property type="match status" value="1"/>
</dbReference>
<evidence type="ECO:0000256" key="7">
    <source>
        <dbReference type="RuleBase" id="RU362042"/>
    </source>
</evidence>
<feature type="active site" evidence="6">
    <location>
        <position position="46"/>
    </location>
</feature>
<dbReference type="SUPFAM" id="SSF51306">
    <property type="entry name" value="LexA/Signal peptidase"/>
    <property type="match status" value="1"/>
</dbReference>
<accession>A0A9D2DJQ2</accession>
<evidence type="ECO:0000256" key="3">
    <source>
        <dbReference type="ARBA" id="ARBA00009370"/>
    </source>
</evidence>
<reference evidence="9" key="2">
    <citation type="submission" date="2021-04" db="EMBL/GenBank/DDBJ databases">
        <authorList>
            <person name="Gilroy R."/>
        </authorList>
    </citation>
    <scope>NUCLEOTIDE SEQUENCE</scope>
    <source>
        <strain evidence="9">ChiHecolR3B27-1887</strain>
    </source>
</reference>
<comment type="subcellular location">
    <subcellularLocation>
        <location evidence="2">Cell membrane</location>
        <topology evidence="2">Single-pass type II membrane protein</topology>
    </subcellularLocation>
    <subcellularLocation>
        <location evidence="7">Membrane</location>
        <topology evidence="7">Single-pass type II membrane protein</topology>
    </subcellularLocation>
</comment>
<evidence type="ECO:0000256" key="2">
    <source>
        <dbReference type="ARBA" id="ARBA00004401"/>
    </source>
</evidence>
<keyword evidence="7" id="KW-1133">Transmembrane helix</keyword>
<feature type="transmembrane region" description="Helical" evidence="7">
    <location>
        <begin position="15"/>
        <end position="42"/>
    </location>
</feature>
<keyword evidence="7" id="KW-0472">Membrane</keyword>
<evidence type="ECO:0000259" key="8">
    <source>
        <dbReference type="Pfam" id="PF10502"/>
    </source>
</evidence>
<reference evidence="9" key="1">
    <citation type="journal article" date="2021" name="PeerJ">
        <title>Extensive microbial diversity within the chicken gut microbiome revealed by metagenomics and culture.</title>
        <authorList>
            <person name="Gilroy R."/>
            <person name="Ravi A."/>
            <person name="Getino M."/>
            <person name="Pursley I."/>
            <person name="Horton D.L."/>
            <person name="Alikhan N.F."/>
            <person name="Baker D."/>
            <person name="Gharbi K."/>
            <person name="Hall N."/>
            <person name="Watson M."/>
            <person name="Adriaenssens E.M."/>
            <person name="Foster-Nyarko E."/>
            <person name="Jarju S."/>
            <person name="Secka A."/>
            <person name="Antonio M."/>
            <person name="Oren A."/>
            <person name="Chaudhuri R.R."/>
            <person name="La Ragione R."/>
            <person name="Hildebrand F."/>
            <person name="Pallen M.J."/>
        </authorList>
    </citation>
    <scope>NUCLEOTIDE SEQUENCE</scope>
    <source>
        <strain evidence="9">ChiHecolR3B27-1887</strain>
    </source>
</reference>
<name>A0A9D2DJQ2_9ACTN</name>
<dbReference type="AlphaFoldDB" id="A0A9D2DJQ2"/>
<proteinExistence type="inferred from homology"/>
<evidence type="ECO:0000313" key="9">
    <source>
        <dbReference type="EMBL" id="HIZ18258.1"/>
    </source>
</evidence>
<keyword evidence="7" id="KW-0812">Transmembrane</keyword>
<dbReference type="EMBL" id="DXBZ01000073">
    <property type="protein sequence ID" value="HIZ18258.1"/>
    <property type="molecule type" value="Genomic_DNA"/>
</dbReference>
<dbReference type="InterPro" id="IPR019533">
    <property type="entry name" value="Peptidase_S26"/>
</dbReference>
<evidence type="ECO:0000313" key="10">
    <source>
        <dbReference type="Proteomes" id="UP000824029"/>
    </source>
</evidence>
<dbReference type="Pfam" id="PF10502">
    <property type="entry name" value="Peptidase_S26"/>
    <property type="match status" value="1"/>
</dbReference>
<keyword evidence="5 7" id="KW-0378">Hydrolase</keyword>
<gene>
    <name evidence="9" type="primary">lepB</name>
    <name evidence="9" type="ORF">IAA22_04005</name>
</gene>
<dbReference type="PROSITE" id="PS00761">
    <property type="entry name" value="SPASE_I_3"/>
    <property type="match status" value="1"/>
</dbReference>
<dbReference type="InterPro" id="IPR019758">
    <property type="entry name" value="Pept_S26A_signal_pept_1_CS"/>
</dbReference>
<evidence type="ECO:0000256" key="6">
    <source>
        <dbReference type="PIRSR" id="PIRSR600223-1"/>
    </source>
</evidence>
<keyword evidence="7" id="KW-0645">Protease</keyword>
<comment type="catalytic activity">
    <reaction evidence="1 7">
        <text>Cleavage of hydrophobic, N-terminal signal or leader sequences from secreted and periplasmic proteins.</text>
        <dbReference type="EC" id="3.4.21.89"/>
    </reaction>
</comment>
<comment type="caution">
    <text evidence="9">The sequence shown here is derived from an EMBL/GenBank/DDBJ whole genome shotgun (WGS) entry which is preliminary data.</text>
</comment>
<evidence type="ECO:0000256" key="1">
    <source>
        <dbReference type="ARBA" id="ARBA00000677"/>
    </source>
</evidence>